<dbReference type="EMBL" id="VUNR01000026">
    <property type="protein sequence ID" value="MSU09555.1"/>
    <property type="molecule type" value="Genomic_DNA"/>
</dbReference>
<comment type="caution">
    <text evidence="2">The sequence shown here is derived from an EMBL/GenBank/DDBJ whole genome shotgun (WGS) entry which is preliminary data.</text>
</comment>
<protein>
    <submittedName>
        <fullName evidence="2">Uracil-DNA glycosylase</fullName>
    </submittedName>
</protein>
<proteinExistence type="predicted"/>
<keyword evidence="3" id="KW-1185">Reference proteome</keyword>
<accession>A0A6I2UIK2</accession>
<dbReference type="Pfam" id="PF03167">
    <property type="entry name" value="UDG"/>
    <property type="match status" value="1"/>
</dbReference>
<reference evidence="2 3" key="1">
    <citation type="submission" date="2019-08" db="EMBL/GenBank/DDBJ databases">
        <title>In-depth cultivation of the pig gut microbiome towards novel bacterial diversity and tailored functional studies.</title>
        <authorList>
            <person name="Wylensek D."/>
            <person name="Hitch T.C.A."/>
            <person name="Clavel T."/>
        </authorList>
    </citation>
    <scope>NUCLEOTIDE SEQUENCE [LARGE SCALE GENOMIC DNA]</scope>
    <source>
        <strain evidence="2 3">WCA-693-APC-5D-A</strain>
    </source>
</reference>
<dbReference type="InterPro" id="IPR005122">
    <property type="entry name" value="Uracil-DNA_glycosylase-like"/>
</dbReference>
<name>A0A6I2UIK2_9FIRM</name>
<evidence type="ECO:0000313" key="3">
    <source>
        <dbReference type="Proteomes" id="UP000433181"/>
    </source>
</evidence>
<sequence length="202" mass="23065">MEKAIHSFVESLCQFDSTISNHPIQNPYEKENCRYNLENYLLHVAKHGSGIMLVGEAPGYRGCQLTGIPFTDEKQLISPDNYFGLGKWKRHPDTSDTSEISANVIWEGLRNTKIIPLMWNAFPFHPYKAGNIRSNRKPTKAEIDFGLQQLQILCEMFNIDSSNIYAIGRTAQKQLKLNDDHYIRHPANGGKQKCLAMIERLV</sequence>
<dbReference type="SUPFAM" id="SSF52141">
    <property type="entry name" value="Uracil-DNA glycosylase-like"/>
    <property type="match status" value="1"/>
</dbReference>
<gene>
    <name evidence="2" type="ORF">FYJ84_11245</name>
</gene>
<dbReference type="GeneID" id="96779503"/>
<organism evidence="2 3">
    <name type="scientific">Anaerovibrio slackiae</name>
    <dbReference type="NCBI Taxonomy" id="2652309"/>
    <lineage>
        <taxon>Bacteria</taxon>
        <taxon>Bacillati</taxon>
        <taxon>Bacillota</taxon>
        <taxon>Negativicutes</taxon>
        <taxon>Selenomonadales</taxon>
        <taxon>Selenomonadaceae</taxon>
        <taxon>Anaerovibrio</taxon>
    </lineage>
</organism>
<feature type="domain" description="Uracil-DNA glycosylase-like" evidence="1">
    <location>
        <begin position="48"/>
        <end position="177"/>
    </location>
</feature>
<dbReference type="CDD" id="cd10035">
    <property type="entry name" value="UDG_like"/>
    <property type="match status" value="1"/>
</dbReference>
<dbReference type="AlphaFoldDB" id="A0A6I2UIK2"/>
<dbReference type="Gene3D" id="3.40.470.10">
    <property type="entry name" value="Uracil-DNA glycosylase-like domain"/>
    <property type="match status" value="1"/>
</dbReference>
<dbReference type="Proteomes" id="UP000433181">
    <property type="component" value="Unassembled WGS sequence"/>
</dbReference>
<dbReference type="InterPro" id="IPR036895">
    <property type="entry name" value="Uracil-DNA_glycosylase-like_sf"/>
</dbReference>
<evidence type="ECO:0000259" key="1">
    <source>
        <dbReference type="Pfam" id="PF03167"/>
    </source>
</evidence>
<evidence type="ECO:0000313" key="2">
    <source>
        <dbReference type="EMBL" id="MSU09555.1"/>
    </source>
</evidence>
<dbReference type="RefSeq" id="WP_154407725.1">
    <property type="nucleotide sequence ID" value="NZ_JAQXJM010000129.1"/>
</dbReference>